<evidence type="ECO:0000256" key="14">
    <source>
        <dbReference type="ARBA" id="ARBA00026218"/>
    </source>
</evidence>
<evidence type="ECO:0000256" key="22">
    <source>
        <dbReference type="ARBA" id="ARBA00049032"/>
    </source>
</evidence>
<dbReference type="GO" id="GO:0005634">
    <property type="term" value="C:nucleus"/>
    <property type="evidence" value="ECO:0007669"/>
    <property type="project" value="UniProtKB-SubCell"/>
</dbReference>
<dbReference type="GO" id="GO:0046872">
    <property type="term" value="F:metal ion binding"/>
    <property type="evidence" value="ECO:0007669"/>
    <property type="project" value="UniProtKB-KW"/>
</dbReference>
<evidence type="ECO:0000256" key="3">
    <source>
        <dbReference type="ARBA" id="ARBA00005582"/>
    </source>
</evidence>
<evidence type="ECO:0000256" key="12">
    <source>
        <dbReference type="ARBA" id="ARBA00024596"/>
    </source>
</evidence>
<evidence type="ECO:0000256" key="15">
    <source>
        <dbReference type="ARBA" id="ARBA00029673"/>
    </source>
</evidence>
<dbReference type="PANTHER" id="PTHR43758:SF2">
    <property type="entry name" value="OXIDIZED PURINE NUCLEOSIDE TRIPHOSPHATE HYDROLASE"/>
    <property type="match status" value="1"/>
</dbReference>
<evidence type="ECO:0000256" key="9">
    <source>
        <dbReference type="ARBA" id="ARBA00024448"/>
    </source>
</evidence>
<evidence type="ECO:0000256" key="20">
    <source>
        <dbReference type="ARBA" id="ARBA00048002"/>
    </source>
</evidence>
<comment type="catalytic activity">
    <reaction evidence="9">
        <text>8-oxo-dATP + H2O = 8-oxo-dAMP + diphosphate + H(+)</text>
        <dbReference type="Rhea" id="RHEA:65396"/>
        <dbReference type="ChEBI" id="CHEBI:15377"/>
        <dbReference type="ChEBI" id="CHEBI:15378"/>
        <dbReference type="ChEBI" id="CHEBI:33019"/>
        <dbReference type="ChEBI" id="CHEBI:71361"/>
        <dbReference type="ChEBI" id="CHEBI:172871"/>
    </reaction>
    <physiologicalReaction direction="left-to-right" evidence="9">
        <dbReference type="Rhea" id="RHEA:65397"/>
    </physiologicalReaction>
</comment>
<comment type="catalytic activity">
    <reaction evidence="10">
        <text>2-oxo-dATP + H2O = 2-oxo-dAMP + diphosphate + H(+)</text>
        <dbReference type="Rhea" id="RHEA:31583"/>
        <dbReference type="ChEBI" id="CHEBI:15377"/>
        <dbReference type="ChEBI" id="CHEBI:15378"/>
        <dbReference type="ChEBI" id="CHEBI:33019"/>
        <dbReference type="ChEBI" id="CHEBI:63212"/>
        <dbReference type="ChEBI" id="CHEBI:77897"/>
        <dbReference type="EC" id="3.6.1.56"/>
    </reaction>
    <physiologicalReaction direction="left-to-right" evidence="10">
        <dbReference type="Rhea" id="RHEA:31584"/>
    </physiologicalReaction>
</comment>
<dbReference type="SUPFAM" id="SSF55811">
    <property type="entry name" value="Nudix"/>
    <property type="match status" value="1"/>
</dbReference>
<name>A0AAE1B1L3_9GAST</name>
<evidence type="ECO:0000256" key="11">
    <source>
        <dbReference type="ARBA" id="ARBA00024486"/>
    </source>
</evidence>
<dbReference type="GO" id="GO:0042262">
    <property type="term" value="P:DNA protection"/>
    <property type="evidence" value="ECO:0007669"/>
    <property type="project" value="InterPro"/>
</dbReference>
<keyword evidence="5" id="KW-0479">Metal-binding</keyword>
<dbReference type="InterPro" id="IPR020084">
    <property type="entry name" value="NUDIX_hydrolase_CS"/>
</dbReference>
<dbReference type="PRINTS" id="PR01403">
    <property type="entry name" value="8OXTPHPHTASE"/>
</dbReference>
<evidence type="ECO:0000256" key="1">
    <source>
        <dbReference type="ARBA" id="ARBA00001946"/>
    </source>
</evidence>
<comment type="catalytic activity">
    <reaction evidence="20">
        <text>N(6)-methyl-ATP + H2O = N(6)-methyl-AMP + diphosphate + H(+)</text>
        <dbReference type="Rhea" id="RHEA:67608"/>
        <dbReference type="ChEBI" id="CHEBI:15377"/>
        <dbReference type="ChEBI" id="CHEBI:15378"/>
        <dbReference type="ChEBI" id="CHEBI:33019"/>
        <dbReference type="ChEBI" id="CHEBI:144842"/>
        <dbReference type="ChEBI" id="CHEBI:172873"/>
    </reaction>
    <physiologicalReaction direction="left-to-right" evidence="20">
        <dbReference type="Rhea" id="RHEA:67609"/>
    </physiologicalReaction>
</comment>
<dbReference type="EMBL" id="JAWDGP010000795">
    <property type="protein sequence ID" value="KAK3797211.1"/>
    <property type="molecule type" value="Genomic_DNA"/>
</dbReference>
<comment type="similarity">
    <text evidence="3">Belongs to the Nudix hydrolase family.</text>
</comment>
<dbReference type="CDD" id="cd03427">
    <property type="entry name" value="NUDIX_MTH1_Nudt1"/>
    <property type="match status" value="1"/>
</dbReference>
<evidence type="ECO:0000256" key="10">
    <source>
        <dbReference type="ARBA" id="ARBA00024459"/>
    </source>
</evidence>
<evidence type="ECO:0000256" key="16">
    <source>
        <dbReference type="ARBA" id="ARBA00030634"/>
    </source>
</evidence>
<evidence type="ECO:0000256" key="8">
    <source>
        <dbReference type="ARBA" id="ARBA00023242"/>
    </source>
</evidence>
<evidence type="ECO:0000256" key="18">
    <source>
        <dbReference type="ARBA" id="ARBA00031927"/>
    </source>
</evidence>
<evidence type="ECO:0000256" key="2">
    <source>
        <dbReference type="ARBA" id="ARBA00004123"/>
    </source>
</evidence>
<dbReference type="EC" id="3.6.1.56" evidence="13"/>
<comment type="catalytic activity">
    <reaction evidence="21">
        <text>O(6)-methyl-dGTP + H2O = O(6)-methyl-dGMP + diphosphate + H(+)</text>
        <dbReference type="Rhea" id="RHEA:67600"/>
        <dbReference type="ChEBI" id="CHEBI:15377"/>
        <dbReference type="ChEBI" id="CHEBI:15378"/>
        <dbReference type="ChEBI" id="CHEBI:33019"/>
        <dbReference type="ChEBI" id="CHEBI:169974"/>
        <dbReference type="ChEBI" id="CHEBI:169975"/>
    </reaction>
    <physiologicalReaction direction="left-to-right" evidence="21">
        <dbReference type="Rhea" id="RHEA:67601"/>
    </physiologicalReaction>
</comment>
<dbReference type="Pfam" id="PF00293">
    <property type="entry name" value="NUDIX"/>
    <property type="match status" value="1"/>
</dbReference>
<comment type="catalytic activity">
    <reaction evidence="12">
        <text>2-oxo-ATP + H2O = 2-oxo-AMP + diphosphate + H(+)</text>
        <dbReference type="Rhea" id="RHEA:67392"/>
        <dbReference type="ChEBI" id="CHEBI:15377"/>
        <dbReference type="ChEBI" id="CHEBI:15378"/>
        <dbReference type="ChEBI" id="CHEBI:33019"/>
        <dbReference type="ChEBI" id="CHEBI:71395"/>
        <dbReference type="ChEBI" id="CHEBI:172878"/>
    </reaction>
    <physiologicalReaction direction="left-to-right" evidence="12">
        <dbReference type="Rhea" id="RHEA:67393"/>
    </physiologicalReaction>
</comment>
<dbReference type="GO" id="GO:0008413">
    <property type="term" value="F:8-oxo-7,8-dihydroguanosine triphosphate pyrophosphatase activity"/>
    <property type="evidence" value="ECO:0007669"/>
    <property type="project" value="InterPro"/>
</dbReference>
<keyword evidence="6" id="KW-0378">Hydrolase</keyword>
<evidence type="ECO:0000256" key="19">
    <source>
        <dbReference type="ARBA" id="ARBA00032071"/>
    </source>
</evidence>
<dbReference type="PROSITE" id="PS00893">
    <property type="entry name" value="NUDIX_BOX"/>
    <property type="match status" value="1"/>
</dbReference>
<comment type="function">
    <text evidence="23">Oxidized purine nucleoside triphosphate hydrolase which is a prominent sanitizer of the oxidized nucleotide pool. Catalyzes the hydrolysis of 2-oxo-dATP (2-hydroxy-dATP) into 2-oxo-dAMP. Also has a significant hydrolase activity toward 2-oxo-ATP, 8-oxo-dGTP and 8-oxo-dATP. Through the hydrolysis of oxidized purine nucleoside triphosphates, prevents their incorporation into DNA and the subsequent transversions A:T to C:G and G:C to T:A. Also catalyzes the hydrolysis of methylated purine nucleoside triphosphate preventing their integration into DNA. Through this antimutagenic activity protects cells from oxidative stress.</text>
</comment>
<evidence type="ECO:0000256" key="17">
    <source>
        <dbReference type="ARBA" id="ARBA00030682"/>
    </source>
</evidence>
<evidence type="ECO:0000256" key="23">
    <source>
        <dbReference type="ARBA" id="ARBA00053094"/>
    </source>
</evidence>
<evidence type="ECO:0000256" key="13">
    <source>
        <dbReference type="ARBA" id="ARBA00026103"/>
    </source>
</evidence>
<dbReference type="GO" id="GO:0008828">
    <property type="term" value="F:dATP diphosphatase activity"/>
    <property type="evidence" value="ECO:0007669"/>
    <property type="project" value="UniProtKB-EC"/>
</dbReference>
<dbReference type="PROSITE" id="PS51462">
    <property type="entry name" value="NUDIX"/>
    <property type="match status" value="1"/>
</dbReference>
<sequence>MTSKKILTLVFVKEPGKILLGMKKRGFGQGRWNGFGGKVEKGETILEGAKRELLEESGITANSLNRVGLINFEFENDPVILEVHIFKTSDCIGSPIETEEMRPQWYAEDSIPFNQMWPDDHLWFPYMFSNKIFEAYFLFKGMDVIVSHWIKEMKNLDNIIVS</sequence>
<gene>
    <name evidence="25" type="ORF">RRG08_030438</name>
</gene>
<dbReference type="Gene3D" id="3.90.79.10">
    <property type="entry name" value="Nucleoside Triphosphate Pyrophosphohydrolase"/>
    <property type="match status" value="1"/>
</dbReference>
<comment type="subunit">
    <text evidence="4">Monomer.</text>
</comment>
<comment type="caution">
    <text evidence="25">The sequence shown here is derived from an EMBL/GenBank/DDBJ whole genome shotgun (WGS) entry which is preliminary data.</text>
</comment>
<dbReference type="InterPro" id="IPR000086">
    <property type="entry name" value="NUDIX_hydrolase_dom"/>
</dbReference>
<comment type="cofactor">
    <cofactor evidence="1">
        <name>Mg(2+)</name>
        <dbReference type="ChEBI" id="CHEBI:18420"/>
    </cofactor>
</comment>
<dbReference type="GO" id="GO:0005737">
    <property type="term" value="C:cytoplasm"/>
    <property type="evidence" value="ECO:0007669"/>
    <property type="project" value="TreeGrafter"/>
</dbReference>
<evidence type="ECO:0000256" key="4">
    <source>
        <dbReference type="ARBA" id="ARBA00011245"/>
    </source>
</evidence>
<evidence type="ECO:0000256" key="21">
    <source>
        <dbReference type="ARBA" id="ARBA00048894"/>
    </source>
</evidence>
<evidence type="ECO:0000256" key="5">
    <source>
        <dbReference type="ARBA" id="ARBA00022723"/>
    </source>
</evidence>
<keyword evidence="7" id="KW-0460">Magnesium</keyword>
<evidence type="ECO:0000256" key="6">
    <source>
        <dbReference type="ARBA" id="ARBA00022801"/>
    </source>
</evidence>
<accession>A0AAE1B1L3</accession>
<reference evidence="25" key="1">
    <citation type="journal article" date="2023" name="G3 (Bethesda)">
        <title>A reference genome for the long-term kleptoplast-retaining sea slug Elysia crispata morphotype clarki.</title>
        <authorList>
            <person name="Eastman K.E."/>
            <person name="Pendleton A.L."/>
            <person name="Shaikh M.A."/>
            <person name="Suttiyut T."/>
            <person name="Ogas R."/>
            <person name="Tomko P."/>
            <person name="Gavelis G."/>
            <person name="Widhalm J.R."/>
            <person name="Wisecaver J.H."/>
        </authorList>
    </citation>
    <scope>NUCLEOTIDE SEQUENCE</scope>
    <source>
        <strain evidence="25">ECLA1</strain>
    </source>
</reference>
<feature type="domain" description="Nudix hydrolase" evidence="24">
    <location>
        <begin position="1"/>
        <end position="131"/>
    </location>
</feature>
<organism evidence="25 26">
    <name type="scientific">Elysia crispata</name>
    <name type="common">lettuce slug</name>
    <dbReference type="NCBI Taxonomy" id="231223"/>
    <lineage>
        <taxon>Eukaryota</taxon>
        <taxon>Metazoa</taxon>
        <taxon>Spiralia</taxon>
        <taxon>Lophotrochozoa</taxon>
        <taxon>Mollusca</taxon>
        <taxon>Gastropoda</taxon>
        <taxon>Heterobranchia</taxon>
        <taxon>Euthyneura</taxon>
        <taxon>Panpulmonata</taxon>
        <taxon>Sacoglossa</taxon>
        <taxon>Placobranchoidea</taxon>
        <taxon>Plakobranchidae</taxon>
        <taxon>Elysia</taxon>
    </lineage>
</organism>
<evidence type="ECO:0000313" key="26">
    <source>
        <dbReference type="Proteomes" id="UP001283361"/>
    </source>
</evidence>
<comment type="catalytic activity">
    <reaction evidence="22">
        <text>N(6)-methyl-dATP + H2O = N(6)-methyl-dAMP + diphosphate + H(+)</text>
        <dbReference type="Rhea" id="RHEA:67604"/>
        <dbReference type="ChEBI" id="CHEBI:15377"/>
        <dbReference type="ChEBI" id="CHEBI:15378"/>
        <dbReference type="ChEBI" id="CHEBI:33019"/>
        <dbReference type="ChEBI" id="CHEBI:169976"/>
        <dbReference type="ChEBI" id="CHEBI:172872"/>
    </reaction>
    <physiologicalReaction direction="left-to-right" evidence="22">
        <dbReference type="Rhea" id="RHEA:67605"/>
    </physiologicalReaction>
</comment>
<comment type="subcellular location">
    <subcellularLocation>
        <location evidence="2">Nucleus</location>
    </subcellularLocation>
</comment>
<dbReference type="AlphaFoldDB" id="A0AAE1B1L3"/>
<dbReference type="Proteomes" id="UP001283361">
    <property type="component" value="Unassembled WGS sequence"/>
</dbReference>
<keyword evidence="26" id="KW-1185">Reference proteome</keyword>
<keyword evidence="8" id="KW-0539">Nucleus</keyword>
<dbReference type="InterPro" id="IPR015797">
    <property type="entry name" value="NUDIX_hydrolase-like_dom_sf"/>
</dbReference>
<comment type="catalytic activity">
    <reaction evidence="11">
        <text>8-oxo-dGTP + H2O = 8-oxo-dGMP + diphosphate + H(+)</text>
        <dbReference type="Rhea" id="RHEA:31575"/>
        <dbReference type="ChEBI" id="CHEBI:15377"/>
        <dbReference type="ChEBI" id="CHEBI:15378"/>
        <dbReference type="ChEBI" id="CHEBI:33019"/>
        <dbReference type="ChEBI" id="CHEBI:63224"/>
        <dbReference type="ChEBI" id="CHEBI:77896"/>
    </reaction>
    <physiologicalReaction direction="left-to-right" evidence="11">
        <dbReference type="Rhea" id="RHEA:31576"/>
    </physiologicalReaction>
</comment>
<dbReference type="PANTHER" id="PTHR43758">
    <property type="entry name" value="7,8-DIHYDRO-8-OXOGUANINE TRIPHOSPHATASE"/>
    <property type="match status" value="1"/>
</dbReference>
<evidence type="ECO:0000259" key="24">
    <source>
        <dbReference type="PROSITE" id="PS51462"/>
    </source>
</evidence>
<dbReference type="InterPro" id="IPR003563">
    <property type="entry name" value="8ODP"/>
</dbReference>
<protein>
    <recommendedName>
        <fullName evidence="14">Oxidized purine nucleoside triphosphate hydrolase</fullName>
        <ecNumber evidence="13">3.6.1.56</ecNumber>
    </recommendedName>
    <alternativeName>
        <fullName evidence="18">2-hydroxy-dATP diphosphatase</fullName>
    </alternativeName>
    <alternativeName>
        <fullName evidence="17">7,8-dihydro-8-oxoguanine triphosphatase</fullName>
    </alternativeName>
    <alternativeName>
        <fullName evidence="16">8-oxo-dGTPase</fullName>
    </alternativeName>
    <alternativeName>
        <fullName evidence="19">Methylated purine nucleoside triphosphate hydrolase</fullName>
    </alternativeName>
    <alternativeName>
        <fullName evidence="15">Nucleoside diphosphate-linked moiety X motif 1</fullName>
    </alternativeName>
</protein>
<proteinExistence type="inferred from homology"/>
<evidence type="ECO:0000313" key="25">
    <source>
        <dbReference type="EMBL" id="KAK3797211.1"/>
    </source>
</evidence>
<evidence type="ECO:0000256" key="7">
    <source>
        <dbReference type="ARBA" id="ARBA00022842"/>
    </source>
</evidence>